<comment type="similarity">
    <text evidence="5">Belongs to the GRAS family.</text>
</comment>
<feature type="region of interest" description="Leucine repeat I (LRI)" evidence="5">
    <location>
        <begin position="37"/>
        <end position="97"/>
    </location>
</feature>
<feature type="region of interest" description="VHIID" evidence="5">
    <location>
        <begin position="116"/>
        <end position="181"/>
    </location>
</feature>
<dbReference type="GO" id="GO:0005634">
    <property type="term" value="C:nucleus"/>
    <property type="evidence" value="ECO:0007669"/>
    <property type="project" value="UniProtKB-SubCell"/>
</dbReference>
<evidence type="ECO:0000256" key="4">
    <source>
        <dbReference type="ARBA" id="ARBA00023242"/>
    </source>
</evidence>
<feature type="region of interest" description="SAW" evidence="5">
    <location>
        <begin position="345"/>
        <end position="419"/>
    </location>
</feature>
<gene>
    <name evidence="6" type="ORF">POTOM_018096</name>
</gene>
<dbReference type="PANTHER" id="PTHR31636">
    <property type="entry name" value="OSJNBA0084A10.13 PROTEIN-RELATED"/>
    <property type="match status" value="1"/>
</dbReference>
<protein>
    <recommendedName>
        <fullName evidence="8">Scarecrow-like protein 3</fullName>
    </recommendedName>
</protein>
<reference evidence="6" key="1">
    <citation type="journal article" date="2020" name="bioRxiv">
        <title>Hybrid origin of Populus tomentosa Carr. identified through genome sequencing and phylogenomic analysis.</title>
        <authorList>
            <person name="An X."/>
            <person name="Gao K."/>
            <person name="Chen Z."/>
            <person name="Li J."/>
            <person name="Yang X."/>
            <person name="Yang X."/>
            <person name="Zhou J."/>
            <person name="Guo T."/>
            <person name="Zhao T."/>
            <person name="Huang S."/>
            <person name="Miao D."/>
            <person name="Khan W.U."/>
            <person name="Rao P."/>
            <person name="Ye M."/>
            <person name="Lei B."/>
            <person name="Liao W."/>
            <person name="Wang J."/>
            <person name="Ji L."/>
            <person name="Li Y."/>
            <person name="Guo B."/>
            <person name="Mustafa N.S."/>
            <person name="Li S."/>
            <person name="Yun Q."/>
            <person name="Keller S.R."/>
            <person name="Mao J."/>
            <person name="Zhang R."/>
            <person name="Strauss S.H."/>
        </authorList>
    </citation>
    <scope>NUCLEOTIDE SEQUENCE</scope>
    <source>
        <strain evidence="6">GM15</strain>
        <tissue evidence="6">Leaf</tissue>
    </source>
</reference>
<evidence type="ECO:0008006" key="8">
    <source>
        <dbReference type="Google" id="ProtNLM"/>
    </source>
</evidence>
<dbReference type="AlphaFoldDB" id="A0A8X8A1E3"/>
<keyword evidence="3" id="KW-0804">Transcription</keyword>
<comment type="caution">
    <text evidence="6">The sequence shown here is derived from an EMBL/GenBank/DDBJ whole genome shotgun (WGS) entry which is preliminary data.</text>
</comment>
<keyword evidence="2" id="KW-0805">Transcription regulation</keyword>
<dbReference type="EMBL" id="JAAWWB010000008">
    <property type="protein sequence ID" value="KAG6778242.1"/>
    <property type="molecule type" value="Genomic_DNA"/>
</dbReference>
<dbReference type="PROSITE" id="PS50985">
    <property type="entry name" value="GRAS"/>
    <property type="match status" value="1"/>
</dbReference>
<comment type="subcellular location">
    <subcellularLocation>
        <location evidence="1">Nucleus</location>
    </subcellularLocation>
</comment>
<proteinExistence type="inferred from homology"/>
<evidence type="ECO:0000256" key="1">
    <source>
        <dbReference type="ARBA" id="ARBA00004123"/>
    </source>
</evidence>
<evidence type="ECO:0000313" key="7">
    <source>
        <dbReference type="Proteomes" id="UP000886885"/>
    </source>
</evidence>
<evidence type="ECO:0000256" key="2">
    <source>
        <dbReference type="ARBA" id="ARBA00023015"/>
    </source>
</evidence>
<accession>A0A8X8A1E3</accession>
<comment type="caution">
    <text evidence="5">Lacks conserved residue(s) required for the propagation of feature annotation.</text>
</comment>
<evidence type="ECO:0000256" key="5">
    <source>
        <dbReference type="PROSITE-ProRule" id="PRU01191"/>
    </source>
</evidence>
<feature type="short sequence motif" description="VHIID" evidence="5">
    <location>
        <begin position="147"/>
        <end position="151"/>
    </location>
</feature>
<name>A0A8X8A1E3_POPTO</name>
<dbReference type="OrthoDB" id="762338at2759"/>
<dbReference type="InterPro" id="IPR005202">
    <property type="entry name" value="TF_GRAS"/>
</dbReference>
<feature type="short sequence motif" description="LXXLL motif" evidence="5">
    <location>
        <begin position="240"/>
        <end position="244"/>
    </location>
</feature>
<dbReference type="Proteomes" id="UP000886885">
    <property type="component" value="Chromosome 4D"/>
</dbReference>
<keyword evidence="4" id="KW-0539">Nucleus</keyword>
<evidence type="ECO:0000256" key="3">
    <source>
        <dbReference type="ARBA" id="ARBA00023163"/>
    </source>
</evidence>
<sequence>MSSMTPLLKPDVTLSLTLSPSSPSPHDQTLKPEERGIRLIQLLLKCAKHASSGNLHRADACLLEISVLSSILGDCMQRLAARFASALAFRLVKRWPGIHKALNQAQQPKVDLDRAKLLFTRTFPYLSFVYAIIAKTLLLAMANERVIHIVDLGSGDSQLWVALLRGFANSPHGPPHSKITCVNGSKAILEKLGQRLVKEAESVGVPFQFSSINASLRELTKDMFRAGSGEALAFVSILNLHVLLSEDDQVAAHFGVNKSVDGIKDCKQIGDFLAMIRSMSPTLLFVVEQEADHNLNRLVDRFVEGLNYYSAVFDSIDATLASNLAGDERLILEEMFGREIENIVACEGPERIERHERFARWVVRLAQAGFKPVRFWHDSGEDAKQIMDAFGKNGYKAVLERTALYIWEQTHRTFILLFLSLRPGGLSISLAGGQGQVVGGRVAGPLMAASSAINAVYDRLPLEEDRESVPYISRVGDGGNDGSSGVGGVPFYNLGVNGVGGDHMFTSSAGLHFK</sequence>
<organism evidence="6 7">
    <name type="scientific">Populus tomentosa</name>
    <name type="common">Chinese white poplar</name>
    <dbReference type="NCBI Taxonomy" id="118781"/>
    <lineage>
        <taxon>Eukaryota</taxon>
        <taxon>Viridiplantae</taxon>
        <taxon>Streptophyta</taxon>
        <taxon>Embryophyta</taxon>
        <taxon>Tracheophyta</taxon>
        <taxon>Spermatophyta</taxon>
        <taxon>Magnoliopsida</taxon>
        <taxon>eudicotyledons</taxon>
        <taxon>Gunneridae</taxon>
        <taxon>Pentapetalae</taxon>
        <taxon>rosids</taxon>
        <taxon>fabids</taxon>
        <taxon>Malpighiales</taxon>
        <taxon>Salicaceae</taxon>
        <taxon>Saliceae</taxon>
        <taxon>Populus</taxon>
    </lineage>
</organism>
<dbReference type="Pfam" id="PF03514">
    <property type="entry name" value="GRAS"/>
    <property type="match status" value="1"/>
</dbReference>
<evidence type="ECO:0000313" key="6">
    <source>
        <dbReference type="EMBL" id="KAG6778242.1"/>
    </source>
</evidence>
<keyword evidence="7" id="KW-1185">Reference proteome</keyword>